<evidence type="ECO:0000313" key="6">
    <source>
        <dbReference type="Proteomes" id="UP000230869"/>
    </source>
</evidence>
<dbReference type="GO" id="GO:0016881">
    <property type="term" value="F:acid-amino acid ligase activity"/>
    <property type="evidence" value="ECO:0007669"/>
    <property type="project" value="InterPro"/>
</dbReference>
<proteinExistence type="predicted"/>
<name>A0A2M6K829_9BACT</name>
<dbReference type="EMBL" id="PCWW01000069">
    <property type="protein sequence ID" value="PIR12864.1"/>
    <property type="molecule type" value="Genomic_DNA"/>
</dbReference>
<evidence type="ECO:0000256" key="1">
    <source>
        <dbReference type="ARBA" id="ARBA00022598"/>
    </source>
</evidence>
<evidence type="ECO:0000313" key="5">
    <source>
        <dbReference type="EMBL" id="PIR12864.1"/>
    </source>
</evidence>
<dbReference type="PANTHER" id="PTHR43024">
    <property type="entry name" value="UDP-N-ACETYLMURAMOYL-TRIPEPTIDE--D-ALANYL-D-ALANINE LIGASE"/>
    <property type="match status" value="1"/>
</dbReference>
<dbReference type="Pfam" id="PF08245">
    <property type="entry name" value="Mur_ligase_M"/>
    <property type="match status" value="1"/>
</dbReference>
<dbReference type="AlphaFoldDB" id="A0A2M6K829"/>
<accession>A0A2M6K829</accession>
<evidence type="ECO:0000259" key="4">
    <source>
        <dbReference type="Pfam" id="PF08245"/>
    </source>
</evidence>
<sequence>MKFIFKLTLKYYLKYITKLVLLIHRPVIIAVAGSTNKVFVKDEIKKVLLDKGLSVRVNPKNFNTEIGLPLAILNLPSGYNSFKNWLPIIFKAPLAIFQFDFPKYLVLGLGASDPGDMKYLLTIVQPKISIITDITQRYLEGFSDMDKLVGEYEKLADRTKKNGLIVLNYDNIRVRQIGRKNKKATEFFGSQNGAGWQAVKVERGEQGEIAKVSHNGIIKEYKLNRFGRHHVYSLLIGLIIKSSL</sequence>
<evidence type="ECO:0000256" key="3">
    <source>
        <dbReference type="ARBA" id="ARBA00022840"/>
    </source>
</evidence>
<keyword evidence="1" id="KW-0436">Ligase</keyword>
<dbReference type="PANTHER" id="PTHR43024:SF1">
    <property type="entry name" value="UDP-N-ACETYLMURAMOYL-TRIPEPTIDE--D-ALANYL-D-ALANINE LIGASE"/>
    <property type="match status" value="1"/>
</dbReference>
<reference evidence="5 6" key="1">
    <citation type="submission" date="2017-09" db="EMBL/GenBank/DDBJ databases">
        <title>Depth-based differentiation of microbial function through sediment-hosted aquifers and enrichment of novel symbionts in the deep terrestrial subsurface.</title>
        <authorList>
            <person name="Probst A.J."/>
            <person name="Ladd B."/>
            <person name="Jarett J.K."/>
            <person name="Geller-Mcgrath D.E."/>
            <person name="Sieber C.M."/>
            <person name="Emerson J.B."/>
            <person name="Anantharaman K."/>
            <person name="Thomas B.C."/>
            <person name="Malmstrom R."/>
            <person name="Stieglmeier M."/>
            <person name="Klingl A."/>
            <person name="Woyke T."/>
            <person name="Ryan C.M."/>
            <person name="Banfield J.F."/>
        </authorList>
    </citation>
    <scope>NUCLEOTIDE SEQUENCE [LARGE SCALE GENOMIC DNA]</scope>
    <source>
        <strain evidence="5">CG11_big_fil_rev_8_21_14_0_20_39_10</strain>
    </source>
</reference>
<organism evidence="5 6">
    <name type="scientific">Candidatus Falkowbacteria bacterium CG11_big_fil_rev_8_21_14_0_20_39_10</name>
    <dbReference type="NCBI Taxonomy" id="1974570"/>
    <lineage>
        <taxon>Bacteria</taxon>
        <taxon>Candidatus Falkowiibacteriota</taxon>
    </lineage>
</organism>
<dbReference type="Gene3D" id="3.40.1190.10">
    <property type="entry name" value="Mur-like, catalytic domain"/>
    <property type="match status" value="1"/>
</dbReference>
<dbReference type="InterPro" id="IPR051046">
    <property type="entry name" value="MurCDEF_CellWall_CoF430Synth"/>
</dbReference>
<keyword evidence="2" id="KW-0547">Nucleotide-binding</keyword>
<dbReference type="InterPro" id="IPR036565">
    <property type="entry name" value="Mur-like_cat_sf"/>
</dbReference>
<keyword evidence="3" id="KW-0067">ATP-binding</keyword>
<dbReference type="Proteomes" id="UP000230869">
    <property type="component" value="Unassembled WGS sequence"/>
</dbReference>
<dbReference type="SUPFAM" id="SSF53623">
    <property type="entry name" value="MurD-like peptide ligases, catalytic domain"/>
    <property type="match status" value="1"/>
</dbReference>
<comment type="caution">
    <text evidence="5">The sequence shown here is derived from an EMBL/GenBank/DDBJ whole genome shotgun (WGS) entry which is preliminary data.</text>
</comment>
<dbReference type="InterPro" id="IPR013221">
    <property type="entry name" value="Mur_ligase_cen"/>
</dbReference>
<feature type="domain" description="Mur ligase central" evidence="4">
    <location>
        <begin position="102"/>
        <end position="238"/>
    </location>
</feature>
<dbReference type="GO" id="GO:0005524">
    <property type="term" value="F:ATP binding"/>
    <property type="evidence" value="ECO:0007669"/>
    <property type="project" value="UniProtKB-KW"/>
</dbReference>
<protein>
    <recommendedName>
        <fullName evidence="4">Mur ligase central domain-containing protein</fullName>
    </recommendedName>
</protein>
<gene>
    <name evidence="5" type="ORF">COV49_04085</name>
</gene>
<evidence type="ECO:0000256" key="2">
    <source>
        <dbReference type="ARBA" id="ARBA00022741"/>
    </source>
</evidence>